<evidence type="ECO:0000313" key="9">
    <source>
        <dbReference type="Ensembl" id="ENSXETP00000077809"/>
    </source>
</evidence>
<dbReference type="InterPro" id="IPR013106">
    <property type="entry name" value="Ig_V-set"/>
</dbReference>
<name>A0A6I8R7A7_XENTR</name>
<dbReference type="FunCoup" id="A0A6I8R7A7">
    <property type="interactions" value="167"/>
</dbReference>
<dbReference type="InterPro" id="IPR003598">
    <property type="entry name" value="Ig_sub2"/>
</dbReference>
<dbReference type="GO" id="GO:0002376">
    <property type="term" value="P:immune system process"/>
    <property type="evidence" value="ECO:0007669"/>
    <property type="project" value="UniProtKB-KW"/>
</dbReference>
<keyword evidence="6" id="KW-1015">Disulfide bond</keyword>
<keyword evidence="7" id="KW-0325">Glycoprotein</keyword>
<keyword evidence="2" id="KW-1003">Cell membrane</keyword>
<dbReference type="GeneTree" id="ENSGT00980000201783"/>
<keyword evidence="4" id="KW-0391">Immunity</keyword>
<dbReference type="Bgee" id="ENSXETG00000037042">
    <property type="expression patterns" value="Expressed in gastrula and 1 other cell type or tissue"/>
</dbReference>
<keyword evidence="5" id="KW-0472">Membrane</keyword>
<evidence type="ECO:0000256" key="5">
    <source>
        <dbReference type="ARBA" id="ARBA00023136"/>
    </source>
</evidence>
<evidence type="ECO:0000256" key="4">
    <source>
        <dbReference type="ARBA" id="ARBA00022859"/>
    </source>
</evidence>
<comment type="subcellular location">
    <subcellularLocation>
        <location evidence="1">Cell membrane</location>
    </subcellularLocation>
</comment>
<evidence type="ECO:0000256" key="2">
    <source>
        <dbReference type="ARBA" id="ARBA00022475"/>
    </source>
</evidence>
<dbReference type="InterPro" id="IPR013783">
    <property type="entry name" value="Ig-like_fold"/>
</dbReference>
<feature type="domain" description="Ig-like" evidence="8">
    <location>
        <begin position="24"/>
        <end position="109"/>
    </location>
</feature>
<dbReference type="SMART" id="SM00409">
    <property type="entry name" value="IG"/>
    <property type="match status" value="1"/>
</dbReference>
<proteinExistence type="predicted"/>
<accession>A0A6I8R7A7</accession>
<reference evidence="9" key="1">
    <citation type="journal article" date="2010" name="Science">
        <title>The genome of the Western clawed frog Xenopus tropicalis.</title>
        <authorList>
            <person name="Hellsten U."/>
            <person name="Harland R.M."/>
            <person name="Gilchrist M.J."/>
            <person name="Hendrix D."/>
            <person name="Jurka J."/>
            <person name="Kapitonov V."/>
            <person name="Ovcharenko I."/>
            <person name="Putnam N.H."/>
            <person name="Shu S."/>
            <person name="Taher L."/>
            <person name="Blitz I.L."/>
            <person name="Blumberg B."/>
            <person name="Dichmann D.S."/>
            <person name="Dubchak I."/>
            <person name="Amaya E."/>
            <person name="Detter J.C."/>
            <person name="Fletcher R."/>
            <person name="Gerhard D.S."/>
            <person name="Goodstein D."/>
            <person name="Graves T."/>
            <person name="Grigoriev I.V."/>
            <person name="Grimwood J."/>
            <person name="Kawashima T."/>
            <person name="Lindquist E."/>
            <person name="Lucas S.M."/>
            <person name="Mead P.E."/>
            <person name="Mitros T."/>
            <person name="Ogino H."/>
            <person name="Ohta Y."/>
            <person name="Poliakov A.V."/>
            <person name="Pollet N."/>
            <person name="Robert J."/>
            <person name="Salamov A."/>
            <person name="Sater A.K."/>
            <person name="Schmutz J."/>
            <person name="Terry A."/>
            <person name="Vize P.D."/>
            <person name="Warren W.C."/>
            <person name="Wells D."/>
            <person name="Wills A."/>
            <person name="Wilson R.K."/>
            <person name="Zimmerman L.B."/>
            <person name="Zorn A.M."/>
            <person name="Grainger R."/>
            <person name="Grammer T."/>
            <person name="Khokha M.K."/>
            <person name="Richardson P.M."/>
            <person name="Rokhsar D.S."/>
        </authorList>
    </citation>
    <scope>NUCLEOTIDE SEQUENCE [LARGE SCALE GENOMIC DNA]</scope>
    <source>
        <strain evidence="9">Nigerian</strain>
    </source>
</reference>
<dbReference type="PANTHER" id="PTHR19433">
    <property type="entry name" value="T-CELL RECEPTOR ALPHA CHAIN V REGION-RELATED"/>
    <property type="match status" value="1"/>
</dbReference>
<sequence>RTQIANILCWTSVIQPPMMETISGANVILPCNHTSITSGDYIYWYKNIPDQGLQSLIRGFKDTASDSRTLTFSKDRKSSELHIQNIRPEESGMYLCALQDTVVQLNALSVQ</sequence>
<dbReference type="Ensembl" id="ENSXETT00000099028">
    <property type="protein sequence ID" value="ENSXETP00000077809"/>
    <property type="gene ID" value="ENSXETG00000037042"/>
</dbReference>
<dbReference type="InterPro" id="IPR036179">
    <property type="entry name" value="Ig-like_dom_sf"/>
</dbReference>
<evidence type="ECO:0000256" key="7">
    <source>
        <dbReference type="ARBA" id="ARBA00023180"/>
    </source>
</evidence>
<dbReference type="InterPro" id="IPR052051">
    <property type="entry name" value="TCR_complex_component"/>
</dbReference>
<protein>
    <recommendedName>
        <fullName evidence="8">Ig-like domain-containing protein</fullName>
    </recommendedName>
</protein>
<dbReference type="Pfam" id="PF07686">
    <property type="entry name" value="V-set"/>
    <property type="match status" value="1"/>
</dbReference>
<dbReference type="PANTHER" id="PTHR19433:SF111">
    <property type="entry name" value="T CELL RECEPTOR ALPHA VARIABLE 4"/>
    <property type="match status" value="1"/>
</dbReference>
<evidence type="ECO:0000256" key="1">
    <source>
        <dbReference type="ARBA" id="ARBA00004236"/>
    </source>
</evidence>
<dbReference type="InterPro" id="IPR007110">
    <property type="entry name" value="Ig-like_dom"/>
</dbReference>
<dbReference type="SMART" id="SM00406">
    <property type="entry name" value="IGv"/>
    <property type="match status" value="1"/>
</dbReference>
<dbReference type="InParanoid" id="A0A6I8R7A7"/>
<dbReference type="SMART" id="SM00408">
    <property type="entry name" value="IGc2"/>
    <property type="match status" value="1"/>
</dbReference>
<dbReference type="AlphaFoldDB" id="A0A6I8R7A7"/>
<evidence type="ECO:0000256" key="6">
    <source>
        <dbReference type="ARBA" id="ARBA00023157"/>
    </source>
</evidence>
<keyword evidence="3" id="KW-0732">Signal</keyword>
<dbReference type="SUPFAM" id="SSF48726">
    <property type="entry name" value="Immunoglobulin"/>
    <property type="match status" value="1"/>
</dbReference>
<dbReference type="InterPro" id="IPR003599">
    <property type="entry name" value="Ig_sub"/>
</dbReference>
<dbReference type="Gene3D" id="2.60.40.10">
    <property type="entry name" value="Immunoglobulins"/>
    <property type="match status" value="1"/>
</dbReference>
<reference evidence="9" key="2">
    <citation type="submission" date="2020-05" db="UniProtKB">
        <authorList>
            <consortium name="Ensembl"/>
        </authorList>
    </citation>
    <scope>IDENTIFICATION</scope>
</reference>
<evidence type="ECO:0000259" key="8">
    <source>
        <dbReference type="PROSITE" id="PS50835"/>
    </source>
</evidence>
<dbReference type="PROSITE" id="PS50835">
    <property type="entry name" value="IG_LIKE"/>
    <property type="match status" value="1"/>
</dbReference>
<evidence type="ECO:0000256" key="3">
    <source>
        <dbReference type="ARBA" id="ARBA00022729"/>
    </source>
</evidence>
<dbReference type="GO" id="GO:0005886">
    <property type="term" value="C:plasma membrane"/>
    <property type="evidence" value="ECO:0007669"/>
    <property type="project" value="UniProtKB-SubCell"/>
</dbReference>
<organism evidence="9">
    <name type="scientific">Xenopus tropicalis</name>
    <name type="common">Western clawed frog</name>
    <name type="synonym">Silurana tropicalis</name>
    <dbReference type="NCBI Taxonomy" id="8364"/>
    <lineage>
        <taxon>Eukaryota</taxon>
        <taxon>Metazoa</taxon>
        <taxon>Chordata</taxon>
        <taxon>Craniata</taxon>
        <taxon>Vertebrata</taxon>
        <taxon>Euteleostomi</taxon>
        <taxon>Amphibia</taxon>
        <taxon>Batrachia</taxon>
        <taxon>Anura</taxon>
        <taxon>Pipoidea</taxon>
        <taxon>Pipidae</taxon>
        <taxon>Xenopodinae</taxon>
        <taxon>Xenopus</taxon>
        <taxon>Silurana</taxon>
    </lineage>
</organism>